<keyword evidence="3" id="KW-1185">Reference proteome</keyword>
<dbReference type="Proteomes" id="UP000711178">
    <property type="component" value="Unassembled WGS sequence"/>
</dbReference>
<dbReference type="EMBL" id="JAHDTB010000070">
    <property type="protein sequence ID" value="MBW8290427.1"/>
    <property type="molecule type" value="Genomic_DNA"/>
</dbReference>
<accession>A0ABS7FK45</accession>
<name>A0ABS7FK45_9NEIS</name>
<gene>
    <name evidence="2" type="ORF">KIF53_22595</name>
</gene>
<organism evidence="2 3">
    <name type="scientific">Chromobacterium subtsugae</name>
    <dbReference type="NCBI Taxonomy" id="251747"/>
    <lineage>
        <taxon>Bacteria</taxon>
        <taxon>Pseudomonadati</taxon>
        <taxon>Pseudomonadota</taxon>
        <taxon>Betaproteobacteria</taxon>
        <taxon>Neisseriales</taxon>
        <taxon>Chromobacteriaceae</taxon>
        <taxon>Chromobacterium</taxon>
    </lineage>
</organism>
<feature type="non-terminal residue" evidence="2">
    <location>
        <position position="148"/>
    </location>
</feature>
<proteinExistence type="predicted"/>
<evidence type="ECO:0000256" key="1">
    <source>
        <dbReference type="SAM" id="MobiDB-lite"/>
    </source>
</evidence>
<comment type="caution">
    <text evidence="2">The sequence shown here is derived from an EMBL/GenBank/DDBJ whole genome shotgun (WGS) entry which is preliminary data.</text>
</comment>
<feature type="compositionally biased region" description="Acidic residues" evidence="1">
    <location>
        <begin position="58"/>
        <end position="82"/>
    </location>
</feature>
<feature type="non-terminal residue" evidence="2">
    <location>
        <position position="1"/>
    </location>
</feature>
<reference evidence="2 3" key="1">
    <citation type="submission" date="2021-05" db="EMBL/GenBank/DDBJ databases">
        <title>Draft Whole Genome Sequencing Of Biosensor Chromobacterium violaceum Strain CV026 Reveals A Regulatory RNA In Chromobacterium violaceum Phenotype Regulatory Network.</title>
        <authorList>
            <person name="Hong K.W."/>
            <person name="Chan K.G."/>
            <person name="Chang C.-Y."/>
        </authorList>
    </citation>
    <scope>NUCLEOTIDE SEQUENCE [LARGE SCALE GENOMIC DNA]</scope>
    <source>
        <strain evidence="2 3">ATCC 31532</strain>
    </source>
</reference>
<evidence type="ECO:0000313" key="2">
    <source>
        <dbReference type="EMBL" id="MBW8290427.1"/>
    </source>
</evidence>
<feature type="region of interest" description="Disordered" evidence="1">
    <location>
        <begin position="39"/>
        <end position="82"/>
    </location>
</feature>
<protein>
    <submittedName>
        <fullName evidence="2">Uncharacterized protein</fullName>
    </submittedName>
</protein>
<evidence type="ECO:0000313" key="3">
    <source>
        <dbReference type="Proteomes" id="UP000711178"/>
    </source>
</evidence>
<sequence length="148" mass="17217">HYHYVSFKWFDQGSARSPEGYSLEDFLATVKYYMTNPQERPVSDDGWGVFTPSTPSESTEETETEESDEEIISEETEEIDEFTEELKRRAEEFGMDFKTFEQSLVTLSDRYKVSFEAFEYDATSKVVRLVDKDGVKRTISLPSLEEQV</sequence>